<proteinExistence type="predicted"/>
<protein>
    <submittedName>
        <fullName evidence="1">Uncharacterized protein</fullName>
    </submittedName>
</protein>
<reference evidence="1" key="2">
    <citation type="journal article" date="2015" name="Data Brief">
        <title>Shoot transcriptome of the giant reed, Arundo donax.</title>
        <authorList>
            <person name="Barrero R.A."/>
            <person name="Guerrero F.D."/>
            <person name="Moolhuijzen P."/>
            <person name="Goolsby J.A."/>
            <person name="Tidwell J."/>
            <person name="Bellgard S.E."/>
            <person name="Bellgard M.I."/>
        </authorList>
    </citation>
    <scope>NUCLEOTIDE SEQUENCE</scope>
    <source>
        <tissue evidence="1">Shoot tissue taken approximately 20 cm above the soil surface</tissue>
    </source>
</reference>
<evidence type="ECO:0000313" key="1">
    <source>
        <dbReference type="EMBL" id="JAD23394.1"/>
    </source>
</evidence>
<name>A0A0A8YBQ2_ARUDO</name>
<reference evidence="1" key="1">
    <citation type="submission" date="2014-09" db="EMBL/GenBank/DDBJ databases">
        <authorList>
            <person name="Magalhaes I.L.F."/>
            <person name="Oliveira U."/>
            <person name="Santos F.R."/>
            <person name="Vidigal T.H.D.A."/>
            <person name="Brescovit A.D."/>
            <person name="Santos A.J."/>
        </authorList>
    </citation>
    <scope>NUCLEOTIDE SEQUENCE</scope>
    <source>
        <tissue evidence="1">Shoot tissue taken approximately 20 cm above the soil surface</tissue>
    </source>
</reference>
<dbReference type="EMBL" id="GBRH01274501">
    <property type="protein sequence ID" value="JAD23394.1"/>
    <property type="molecule type" value="Transcribed_RNA"/>
</dbReference>
<organism evidence="1">
    <name type="scientific">Arundo donax</name>
    <name type="common">Giant reed</name>
    <name type="synonym">Donax arundinaceus</name>
    <dbReference type="NCBI Taxonomy" id="35708"/>
    <lineage>
        <taxon>Eukaryota</taxon>
        <taxon>Viridiplantae</taxon>
        <taxon>Streptophyta</taxon>
        <taxon>Embryophyta</taxon>
        <taxon>Tracheophyta</taxon>
        <taxon>Spermatophyta</taxon>
        <taxon>Magnoliopsida</taxon>
        <taxon>Liliopsida</taxon>
        <taxon>Poales</taxon>
        <taxon>Poaceae</taxon>
        <taxon>PACMAD clade</taxon>
        <taxon>Arundinoideae</taxon>
        <taxon>Arundineae</taxon>
        <taxon>Arundo</taxon>
    </lineage>
</organism>
<sequence length="56" mass="6384">MSSTKQLLPKSIFLAIRLEILNTDCHIAMVESAPGSSFLVKYYFFLYVSISAYEFV</sequence>
<dbReference type="AlphaFoldDB" id="A0A0A8YBQ2"/>
<accession>A0A0A8YBQ2</accession>